<dbReference type="Proteomes" id="UP001365542">
    <property type="component" value="Unassembled WGS sequence"/>
</dbReference>
<dbReference type="AlphaFoldDB" id="A0AAV9WV83"/>
<sequence length="1207" mass="130637">MDSNNTSRNTHTPTPGSSRIPIPTGSRPSSRHQVVEQGPVASRIPVLASQRRDVSQRRDITSSASTTSGIPRINLRTVQSLTSVSQTQESSLPSVSQTGGPPSQSTSQIAESSSSRSVSHAQQDNAQTAQTAQVASRKRESSIPFVSQMRESPLLSIPQFRHRMSAPQSTSQIPKTETQLSEAQAILESRRISQPTSQRFAPSFRSVSQPRAASQYSSQQVSYSSSSRAVSQPKFPSSQPIPHYQASLNRLLAHRRATSQSNERATPDELRAQWREMYFATRSLDQTSSETQSHEQPGDISEHTVGVEASSPTTITAISSPSAILLAPSFSPIVSVFGKASASTTNEVAPAVEPASIISAVVPAFVGVPVIAPATTIPTVVPAMTPSSTMNANGEETSRVSEQREPRSKIDTPTQIQRSTSPSSSVRPSAIPRRAISMSPESPIQLRRTSRDRTQLRYQTIITATHQRLTSRASAPSLAAVAAESQSDVSPPSTGLRRRMGYYDLKTKSTEPPLEMEESVRKPRSWSEEEVAALVISILDGVADTQKDSGSDALFLMDDDSIDTPPREPKSRRQPGSSASPLSRYGSGNGLLPPVRQTNRPEGSAHASLSHIVSPERQPSPSVALETLRPQDEGDNSTPSHLSESPAQPINLGQDEETVEAPTISVPTQLHVSSSEAEGEGERGEETPISKRDPGELLRLFRAGAQDIHQEISQQRQKIREDLATTSCQQLARERVWRMEGPDGASSALSGGVYTPSTAALAEGQRRTALPGWWPPASEGSPSGSSSSPSGGSGGKSCGSSPGRVLPNGHIAFAIAVNNPSEYNLVHSGTGRSTPLLDKIIDPVLLAAPALEDREVEPQVPEPPVALAPIPNPTVKVDSDADPVAEVPPPPALIECVEDEDDEEPEIPEDILRLTVVDRFGAVWAPAPDEALPGLDVEDPAIRHALEQREERRRNRLRQYMAGTHGVVKYEASMRIANDNVSGLPTAAEDEGSLSLAAGGSADGVVAIIERAGLDPFLSFWSTVMTNHAFMNAHPLRPERFPPVKAKVMEMDHGQRNVITWGELGGEMLEKAQSFDGSEVKRARREGNRLGRKRGEGMKCYAGRRRLLNHPAAPPVFGGVVRREKEFEPSGFKKLLAFSGNIMGYVKERITYKKGKQTQLEEPKPREGQGYYEYVRVGRGMRRVWHDLPTHLDEGRNGAVNEDRQSS</sequence>
<feature type="compositionally biased region" description="Polar residues" evidence="1">
    <location>
        <begin position="385"/>
        <end position="395"/>
    </location>
</feature>
<proteinExistence type="predicted"/>
<feature type="compositionally biased region" description="Low complexity" evidence="1">
    <location>
        <begin position="211"/>
        <end position="232"/>
    </location>
</feature>
<feature type="compositionally biased region" description="Low complexity" evidence="1">
    <location>
        <begin position="771"/>
        <end position="790"/>
    </location>
</feature>
<keyword evidence="3" id="KW-1185">Reference proteome</keyword>
<feature type="region of interest" description="Disordered" evidence="1">
    <location>
        <begin position="551"/>
        <end position="695"/>
    </location>
</feature>
<gene>
    <name evidence="2" type="ORF">TWF694_005308</name>
</gene>
<feature type="region of interest" description="Disordered" evidence="1">
    <location>
        <begin position="770"/>
        <end position="803"/>
    </location>
</feature>
<feature type="compositionally biased region" description="Basic and acidic residues" evidence="1">
    <location>
        <begin position="396"/>
        <end position="410"/>
    </location>
</feature>
<feature type="compositionally biased region" description="Polar residues" evidence="1">
    <location>
        <begin position="636"/>
        <end position="648"/>
    </location>
</feature>
<protein>
    <submittedName>
        <fullName evidence="2">Uncharacterized protein</fullName>
    </submittedName>
</protein>
<feature type="compositionally biased region" description="Basic and acidic residues" evidence="1">
    <location>
        <begin position="50"/>
        <end position="60"/>
    </location>
</feature>
<name>A0AAV9WV83_9PEZI</name>
<organism evidence="2 3">
    <name type="scientific">Orbilia ellipsospora</name>
    <dbReference type="NCBI Taxonomy" id="2528407"/>
    <lineage>
        <taxon>Eukaryota</taxon>
        <taxon>Fungi</taxon>
        <taxon>Dikarya</taxon>
        <taxon>Ascomycota</taxon>
        <taxon>Pezizomycotina</taxon>
        <taxon>Orbiliomycetes</taxon>
        <taxon>Orbiliales</taxon>
        <taxon>Orbiliaceae</taxon>
        <taxon>Orbilia</taxon>
    </lineage>
</organism>
<feature type="compositionally biased region" description="Polar residues" evidence="1">
    <location>
        <begin position="166"/>
        <end position="177"/>
    </location>
</feature>
<evidence type="ECO:0000313" key="3">
    <source>
        <dbReference type="Proteomes" id="UP001365542"/>
    </source>
</evidence>
<accession>A0AAV9WV83</accession>
<comment type="caution">
    <text evidence="2">The sequence shown here is derived from an EMBL/GenBank/DDBJ whole genome shotgun (WGS) entry which is preliminary data.</text>
</comment>
<evidence type="ECO:0000256" key="1">
    <source>
        <dbReference type="SAM" id="MobiDB-lite"/>
    </source>
</evidence>
<feature type="region of interest" description="Disordered" evidence="1">
    <location>
        <begin position="384"/>
        <end position="453"/>
    </location>
</feature>
<dbReference type="EMBL" id="JAVHJO010000017">
    <property type="protein sequence ID" value="KAK6525162.1"/>
    <property type="molecule type" value="Genomic_DNA"/>
</dbReference>
<feature type="compositionally biased region" description="Low complexity" evidence="1">
    <location>
        <begin position="103"/>
        <end position="135"/>
    </location>
</feature>
<feature type="compositionally biased region" description="Low complexity" evidence="1">
    <location>
        <begin position="413"/>
        <end position="435"/>
    </location>
</feature>
<feature type="region of interest" description="Disordered" evidence="1">
    <location>
        <begin position="506"/>
        <end position="526"/>
    </location>
</feature>
<reference evidence="2 3" key="1">
    <citation type="submission" date="2019-10" db="EMBL/GenBank/DDBJ databases">
        <authorList>
            <person name="Palmer J.M."/>
        </authorList>
    </citation>
    <scope>NUCLEOTIDE SEQUENCE [LARGE SCALE GENOMIC DNA]</scope>
    <source>
        <strain evidence="2 3">TWF694</strain>
    </source>
</reference>
<feature type="compositionally biased region" description="Polar residues" evidence="1">
    <location>
        <begin position="192"/>
        <end position="209"/>
    </location>
</feature>
<feature type="region of interest" description="Disordered" evidence="1">
    <location>
        <begin position="1"/>
        <end position="177"/>
    </location>
</feature>
<feature type="compositionally biased region" description="Polar residues" evidence="1">
    <location>
        <begin position="76"/>
        <end position="102"/>
    </location>
</feature>
<feature type="region of interest" description="Disordered" evidence="1">
    <location>
        <begin position="191"/>
        <end position="242"/>
    </location>
</feature>
<feature type="compositionally biased region" description="Polar residues" evidence="1">
    <location>
        <begin position="1"/>
        <end position="17"/>
    </location>
</feature>
<evidence type="ECO:0000313" key="2">
    <source>
        <dbReference type="EMBL" id="KAK6525162.1"/>
    </source>
</evidence>
<feature type="compositionally biased region" description="Basic and acidic residues" evidence="1">
    <location>
        <begin position="680"/>
        <end position="695"/>
    </location>
</feature>